<evidence type="ECO:0000313" key="2">
    <source>
        <dbReference type="Proteomes" id="UP001597353"/>
    </source>
</evidence>
<proteinExistence type="predicted"/>
<keyword evidence="2" id="KW-1185">Reference proteome</keyword>
<dbReference type="GO" id="GO:0016301">
    <property type="term" value="F:kinase activity"/>
    <property type="evidence" value="ECO:0007669"/>
    <property type="project" value="UniProtKB-KW"/>
</dbReference>
<dbReference type="Proteomes" id="UP001597353">
    <property type="component" value="Unassembled WGS sequence"/>
</dbReference>
<dbReference type="RefSeq" id="WP_390260772.1">
    <property type="nucleotide sequence ID" value="NZ_JBHUGH010000006.1"/>
</dbReference>
<accession>A0ABW4S5K3</accession>
<comment type="caution">
    <text evidence="1">The sequence shown here is derived from an EMBL/GenBank/DDBJ whole genome shotgun (WGS) entry which is preliminary data.</text>
</comment>
<dbReference type="SUPFAM" id="SSF56112">
    <property type="entry name" value="Protein kinase-like (PK-like)"/>
    <property type="match status" value="1"/>
</dbReference>
<protein>
    <submittedName>
        <fullName evidence="1">Lipopolysaccharide kinase InaA family protein</fullName>
    </submittedName>
</protein>
<dbReference type="InterPro" id="IPR011009">
    <property type="entry name" value="Kinase-like_dom_sf"/>
</dbReference>
<keyword evidence="1" id="KW-0808">Transferase</keyword>
<organism evidence="1 2">
    <name type="scientific">Halodurantibacterium flavum</name>
    <dbReference type="NCBI Taxonomy" id="1382802"/>
    <lineage>
        <taxon>Bacteria</taxon>
        <taxon>Pseudomonadati</taxon>
        <taxon>Pseudomonadota</taxon>
        <taxon>Alphaproteobacteria</taxon>
        <taxon>Rhodobacterales</taxon>
        <taxon>Paracoccaceae</taxon>
        <taxon>Halodurantibacterium</taxon>
    </lineage>
</organism>
<sequence>MPDIFPPNTLGEALLAELRNAPRRRVQRIEAAGRAYWVKQVEDLSLRWRLQKGNPRRAFEKERRGLHVLRDAGLPVPPIVAEGPSLLVTQDSGPTLDRLVREPDASEAGLLPAMAAAGTALAQMHMRGFAHGRPSIKDICWDGEQVTFIDLERFSPRRGVRRRHVVDLIALVFSIHVYAPQMPGLALAAADAYRASGDLGVWRGAQRLCALLRPLDLLTRSLQQRPSGREFRAIPLTLQSFSR</sequence>
<evidence type="ECO:0000313" key="1">
    <source>
        <dbReference type="EMBL" id="MFD1912267.1"/>
    </source>
</evidence>
<dbReference type="Pfam" id="PF06293">
    <property type="entry name" value="Kdo"/>
    <property type="match status" value="1"/>
</dbReference>
<name>A0ABW4S5K3_9RHOB</name>
<reference evidence="2" key="1">
    <citation type="journal article" date="2019" name="Int. J. Syst. Evol. Microbiol.">
        <title>The Global Catalogue of Microorganisms (GCM) 10K type strain sequencing project: providing services to taxonomists for standard genome sequencing and annotation.</title>
        <authorList>
            <consortium name="The Broad Institute Genomics Platform"/>
            <consortium name="The Broad Institute Genome Sequencing Center for Infectious Disease"/>
            <person name="Wu L."/>
            <person name="Ma J."/>
        </authorList>
    </citation>
    <scope>NUCLEOTIDE SEQUENCE [LARGE SCALE GENOMIC DNA]</scope>
    <source>
        <strain evidence="2">CGMCC 4.7242</strain>
    </source>
</reference>
<keyword evidence="1" id="KW-0418">Kinase</keyword>
<dbReference type="EMBL" id="JBHUGH010000006">
    <property type="protein sequence ID" value="MFD1912267.1"/>
    <property type="molecule type" value="Genomic_DNA"/>
</dbReference>
<gene>
    <name evidence="1" type="ORF">ACFSGJ_08570</name>
</gene>